<dbReference type="AlphaFoldDB" id="A0A5K7X475"/>
<dbReference type="Pfam" id="PF03649">
    <property type="entry name" value="UPF0014"/>
    <property type="match status" value="1"/>
</dbReference>
<name>A0A5K7X475_9BACL</name>
<feature type="transmembrane region" description="Helical" evidence="6">
    <location>
        <begin position="65"/>
        <end position="83"/>
    </location>
</feature>
<evidence type="ECO:0000256" key="3">
    <source>
        <dbReference type="ARBA" id="ARBA00022692"/>
    </source>
</evidence>
<comment type="subcellular location">
    <subcellularLocation>
        <location evidence="1">Membrane</location>
        <topology evidence="1">Multi-pass membrane protein</topology>
    </subcellularLocation>
</comment>
<reference evidence="7 8" key="1">
    <citation type="submission" date="2019-09" db="EMBL/GenBank/DDBJ databases">
        <title>Complete genome sequence of Sporolactobacillus terrae 70-3.</title>
        <authorList>
            <person name="Tanaka N."/>
            <person name="Shiwa Y."/>
            <person name="Fujita N."/>
            <person name="Tanasupawat S."/>
        </authorList>
    </citation>
    <scope>NUCLEOTIDE SEQUENCE [LARGE SCALE GENOMIC DNA]</scope>
    <source>
        <strain evidence="7 8">70-3</strain>
    </source>
</reference>
<feature type="transmembrane region" description="Helical" evidence="6">
    <location>
        <begin position="40"/>
        <end position="59"/>
    </location>
</feature>
<dbReference type="PANTHER" id="PTHR30028:SF0">
    <property type="entry name" value="PROTEIN ALUMINUM SENSITIVE 3"/>
    <property type="match status" value="1"/>
</dbReference>
<evidence type="ECO:0000256" key="2">
    <source>
        <dbReference type="ARBA" id="ARBA00005268"/>
    </source>
</evidence>
<feature type="transmembrane region" description="Helical" evidence="6">
    <location>
        <begin position="95"/>
        <end position="113"/>
    </location>
</feature>
<accession>A0A5K7X475</accession>
<feature type="transmembrane region" description="Helical" evidence="6">
    <location>
        <begin position="222"/>
        <end position="245"/>
    </location>
</feature>
<keyword evidence="3 6" id="KW-0812">Transmembrane</keyword>
<keyword evidence="4 6" id="KW-1133">Transmembrane helix</keyword>
<evidence type="ECO:0000256" key="4">
    <source>
        <dbReference type="ARBA" id="ARBA00022989"/>
    </source>
</evidence>
<keyword evidence="5 6" id="KW-0472">Membrane</keyword>
<dbReference type="PANTHER" id="PTHR30028">
    <property type="entry name" value="UPF0014 INNER MEMBRANE PROTEIN YBBM-RELATED"/>
    <property type="match status" value="1"/>
</dbReference>
<feature type="transmembrane region" description="Helical" evidence="6">
    <location>
        <begin position="6"/>
        <end position="28"/>
    </location>
</feature>
<feature type="transmembrane region" description="Helical" evidence="6">
    <location>
        <begin position="125"/>
        <end position="143"/>
    </location>
</feature>
<evidence type="ECO:0000256" key="5">
    <source>
        <dbReference type="ARBA" id="ARBA00023136"/>
    </source>
</evidence>
<evidence type="ECO:0000313" key="7">
    <source>
        <dbReference type="EMBL" id="BBN99738.1"/>
    </source>
</evidence>
<dbReference type="GO" id="GO:0005886">
    <property type="term" value="C:plasma membrane"/>
    <property type="evidence" value="ECO:0007669"/>
    <property type="project" value="TreeGrafter"/>
</dbReference>
<evidence type="ECO:0000256" key="1">
    <source>
        <dbReference type="ARBA" id="ARBA00004141"/>
    </source>
</evidence>
<gene>
    <name evidence="7" type="ORF">St703_24430</name>
</gene>
<dbReference type="RefSeq" id="WP_152080699.1">
    <property type="nucleotide sequence ID" value="NZ_AP021853.1"/>
</dbReference>
<comment type="similarity">
    <text evidence="2">Belongs to the UPF0014 family.</text>
</comment>
<evidence type="ECO:0000256" key="6">
    <source>
        <dbReference type="SAM" id="Phobius"/>
    </source>
</evidence>
<organism evidence="7 8">
    <name type="scientific">Sporolactobacillus terrae</name>
    <dbReference type="NCBI Taxonomy" id="269673"/>
    <lineage>
        <taxon>Bacteria</taxon>
        <taxon>Bacillati</taxon>
        <taxon>Bacillota</taxon>
        <taxon>Bacilli</taxon>
        <taxon>Bacillales</taxon>
        <taxon>Sporolactobacillaceae</taxon>
        <taxon>Sporolactobacillus</taxon>
    </lineage>
</organism>
<sequence>MNGSAAIQTSSLLIASSLVLVTLFFSYWQKLKLEKETLISVIRAVIQLIAVGYVLNYVFGVKNPLFTTFLLLFMTFNAAYNAAKRGRTIRHGLEISFFSILIGALVTLTVLLLSKTIHYEPYQMIPIGGMIISNAMVALGLCYKQMTADFKTKREEVETKLALGADIRASSIDIIRDSIKTGMLPTIDSAKTLGIVSLPGMMTGLILAGASPLEAIKYQLMVTFMLLSTTAIASFIACSLAYRAFFNTRMQVK</sequence>
<feature type="transmembrane region" description="Helical" evidence="6">
    <location>
        <begin position="192"/>
        <end position="210"/>
    </location>
</feature>
<dbReference type="Proteomes" id="UP000326951">
    <property type="component" value="Chromosome"/>
</dbReference>
<evidence type="ECO:0000313" key="8">
    <source>
        <dbReference type="Proteomes" id="UP000326951"/>
    </source>
</evidence>
<proteinExistence type="inferred from homology"/>
<dbReference type="InterPro" id="IPR005226">
    <property type="entry name" value="UPF0014_fam"/>
</dbReference>
<protein>
    <submittedName>
        <fullName evidence="7">Iron export ABC transporter permease subunit FetB</fullName>
    </submittedName>
</protein>
<dbReference type="EMBL" id="AP021853">
    <property type="protein sequence ID" value="BBN99738.1"/>
    <property type="molecule type" value="Genomic_DNA"/>
</dbReference>